<dbReference type="EMBL" id="JBHMCY010000020">
    <property type="protein sequence ID" value="MFB9463610.1"/>
    <property type="molecule type" value="Genomic_DNA"/>
</dbReference>
<evidence type="ECO:0000313" key="2">
    <source>
        <dbReference type="Proteomes" id="UP001589709"/>
    </source>
</evidence>
<gene>
    <name evidence="1" type="ORF">ACFF45_13065</name>
</gene>
<proteinExistence type="predicted"/>
<reference evidence="1 2" key="1">
    <citation type="submission" date="2024-09" db="EMBL/GenBank/DDBJ databases">
        <authorList>
            <person name="Sun Q."/>
            <person name="Mori K."/>
        </authorList>
    </citation>
    <scope>NUCLEOTIDE SEQUENCE [LARGE SCALE GENOMIC DNA]</scope>
    <source>
        <strain evidence="1 2">JCM 6917</strain>
    </source>
</reference>
<sequence>MTLRYPWWGGEPRSVAIEKTVALLGKEVPETAIKPEFTECEAFLETFQPLASGGNPPDVFRNAVAFLRKHDERGVLMDLTSQADAAI</sequence>
<dbReference type="Proteomes" id="UP001589709">
    <property type="component" value="Unassembled WGS sequence"/>
</dbReference>
<accession>A0ABV5N003</accession>
<name>A0ABV5N003_9ACTN</name>
<keyword evidence="2" id="KW-1185">Reference proteome</keyword>
<dbReference type="RefSeq" id="WP_381345874.1">
    <property type="nucleotide sequence ID" value="NZ_JBHMCY010000020.1"/>
</dbReference>
<dbReference type="Gene3D" id="3.40.190.10">
    <property type="entry name" value="Periplasmic binding protein-like II"/>
    <property type="match status" value="1"/>
</dbReference>
<comment type="caution">
    <text evidence="1">The sequence shown here is derived from an EMBL/GenBank/DDBJ whole genome shotgun (WGS) entry which is preliminary data.</text>
</comment>
<protein>
    <submittedName>
        <fullName evidence="1">Uncharacterized protein</fullName>
    </submittedName>
</protein>
<evidence type="ECO:0000313" key="1">
    <source>
        <dbReference type="EMBL" id="MFB9463610.1"/>
    </source>
</evidence>
<dbReference type="SUPFAM" id="SSF53850">
    <property type="entry name" value="Periplasmic binding protein-like II"/>
    <property type="match status" value="1"/>
</dbReference>
<organism evidence="1 2">
    <name type="scientific">Streptomyces cinereospinus</name>
    <dbReference type="NCBI Taxonomy" id="285561"/>
    <lineage>
        <taxon>Bacteria</taxon>
        <taxon>Bacillati</taxon>
        <taxon>Actinomycetota</taxon>
        <taxon>Actinomycetes</taxon>
        <taxon>Kitasatosporales</taxon>
        <taxon>Streptomycetaceae</taxon>
        <taxon>Streptomyces</taxon>
    </lineage>
</organism>